<organism evidence="2 3">
    <name type="scientific">Hydnum rufescens UP504</name>
    <dbReference type="NCBI Taxonomy" id="1448309"/>
    <lineage>
        <taxon>Eukaryota</taxon>
        <taxon>Fungi</taxon>
        <taxon>Dikarya</taxon>
        <taxon>Basidiomycota</taxon>
        <taxon>Agaricomycotina</taxon>
        <taxon>Agaricomycetes</taxon>
        <taxon>Cantharellales</taxon>
        <taxon>Hydnaceae</taxon>
        <taxon>Hydnum</taxon>
    </lineage>
</organism>
<evidence type="ECO:0000256" key="1">
    <source>
        <dbReference type="SAM" id="MobiDB-lite"/>
    </source>
</evidence>
<dbReference type="AlphaFoldDB" id="A0A9P6AXF0"/>
<feature type="region of interest" description="Disordered" evidence="1">
    <location>
        <begin position="222"/>
        <end position="340"/>
    </location>
</feature>
<feature type="compositionally biased region" description="Basic residues" evidence="1">
    <location>
        <begin position="276"/>
        <end position="287"/>
    </location>
</feature>
<dbReference type="InterPro" id="IPR016159">
    <property type="entry name" value="Cullin_repeat-like_dom_sf"/>
</dbReference>
<dbReference type="OrthoDB" id="27073at2759"/>
<name>A0A9P6AXF0_9AGAM</name>
<dbReference type="Proteomes" id="UP000886523">
    <property type="component" value="Unassembled WGS sequence"/>
</dbReference>
<dbReference type="EMBL" id="MU128968">
    <property type="protein sequence ID" value="KAF9513784.1"/>
    <property type="molecule type" value="Genomic_DNA"/>
</dbReference>
<reference evidence="2" key="1">
    <citation type="journal article" date="2020" name="Nat. Commun.">
        <title>Large-scale genome sequencing of mycorrhizal fungi provides insights into the early evolution of symbiotic traits.</title>
        <authorList>
            <person name="Miyauchi S."/>
            <person name="Kiss E."/>
            <person name="Kuo A."/>
            <person name="Drula E."/>
            <person name="Kohler A."/>
            <person name="Sanchez-Garcia M."/>
            <person name="Morin E."/>
            <person name="Andreopoulos B."/>
            <person name="Barry K.W."/>
            <person name="Bonito G."/>
            <person name="Buee M."/>
            <person name="Carver A."/>
            <person name="Chen C."/>
            <person name="Cichocki N."/>
            <person name="Clum A."/>
            <person name="Culley D."/>
            <person name="Crous P.W."/>
            <person name="Fauchery L."/>
            <person name="Girlanda M."/>
            <person name="Hayes R.D."/>
            <person name="Keri Z."/>
            <person name="LaButti K."/>
            <person name="Lipzen A."/>
            <person name="Lombard V."/>
            <person name="Magnuson J."/>
            <person name="Maillard F."/>
            <person name="Murat C."/>
            <person name="Nolan M."/>
            <person name="Ohm R.A."/>
            <person name="Pangilinan J."/>
            <person name="Pereira M.F."/>
            <person name="Perotto S."/>
            <person name="Peter M."/>
            <person name="Pfister S."/>
            <person name="Riley R."/>
            <person name="Sitrit Y."/>
            <person name="Stielow J.B."/>
            <person name="Szollosi G."/>
            <person name="Zifcakova L."/>
            <person name="Stursova M."/>
            <person name="Spatafora J.W."/>
            <person name="Tedersoo L."/>
            <person name="Vaario L.M."/>
            <person name="Yamada A."/>
            <person name="Yan M."/>
            <person name="Wang P."/>
            <person name="Xu J."/>
            <person name="Bruns T."/>
            <person name="Baldrian P."/>
            <person name="Vilgalys R."/>
            <person name="Dunand C."/>
            <person name="Henrissat B."/>
            <person name="Grigoriev I.V."/>
            <person name="Hibbett D."/>
            <person name="Nagy L.G."/>
            <person name="Martin F.M."/>
        </authorList>
    </citation>
    <scope>NUCLEOTIDE SEQUENCE</scope>
    <source>
        <strain evidence="2">UP504</strain>
    </source>
</reference>
<comment type="caution">
    <text evidence="2">The sequence shown here is derived from an EMBL/GenBank/DDBJ whole genome shotgun (WGS) entry which is preliminary data.</text>
</comment>
<dbReference type="SUPFAM" id="SSF74788">
    <property type="entry name" value="Cullin repeat-like"/>
    <property type="match status" value="1"/>
</dbReference>
<keyword evidence="3" id="KW-1185">Reference proteome</keyword>
<accession>A0A9P6AXF0</accession>
<feature type="compositionally biased region" description="Polar residues" evidence="1">
    <location>
        <begin position="251"/>
        <end position="270"/>
    </location>
</feature>
<evidence type="ECO:0000313" key="3">
    <source>
        <dbReference type="Proteomes" id="UP000886523"/>
    </source>
</evidence>
<proteinExistence type="predicted"/>
<evidence type="ECO:0000313" key="2">
    <source>
        <dbReference type="EMBL" id="KAF9513784.1"/>
    </source>
</evidence>
<sequence length="393" mass="42313">MATSPSAVPIASGSDMASLPAVWAYILPALDHIMRSPSRLSRGSSAGHKATGRSGMISHGFNLGLGLPGDEEGVFPTEDPPKDWNLDRVERIKSMAGYELYGNLEDYFRGVAREVRTKAPHNDSALLTYYLATYTRYASGVAIINRLFAYLNRHFITRAVDDGMGWISLQDILKEKRTGKKTKKDIELLETQAGSPPERIIPVASLAHRCWRTEVIEPFTSAGIPKATENPSGVDPDLAPRQDALEPPGTPASTNGATSKQGSPSSTVPESLTPKANKKNKRKKKSGKDKGKGKDDDMGSPNSGLEMINRPSTPTNLPISGPPSPTSLPSLSLVQPPPKGRLNRVVGDLILTSGGPAAPHAREMAAKLSRSLKASGVSPDNIIRKRLDKFLKR</sequence>
<dbReference type="Gene3D" id="1.20.1310.10">
    <property type="entry name" value="Cullin Repeats"/>
    <property type="match status" value="1"/>
</dbReference>
<gene>
    <name evidence="2" type="ORF">BS47DRAFT_1392996</name>
</gene>
<protein>
    <submittedName>
        <fullName evidence="2">Uncharacterized protein</fullName>
    </submittedName>
</protein>
<feature type="compositionally biased region" description="Basic and acidic residues" evidence="1">
    <location>
        <begin position="288"/>
        <end position="297"/>
    </location>
</feature>